<accession>A0A813NH35</accession>
<evidence type="ECO:0000313" key="5">
    <source>
        <dbReference type="Proteomes" id="UP000663877"/>
    </source>
</evidence>
<dbReference type="EMBL" id="CAJNOI010000004">
    <property type="protein sequence ID" value="CAF0739554.1"/>
    <property type="molecule type" value="Genomic_DNA"/>
</dbReference>
<evidence type="ECO:0000313" key="4">
    <source>
        <dbReference type="Proteomes" id="UP000663832"/>
    </source>
</evidence>
<dbReference type="EMBL" id="CAJNOM010000004">
    <property type="protein sequence ID" value="CAF0749421.1"/>
    <property type="molecule type" value="Genomic_DNA"/>
</dbReference>
<name>A0A813NH35_9BILA</name>
<dbReference type="AlphaFoldDB" id="A0A813NH35"/>
<evidence type="ECO:0000313" key="1">
    <source>
        <dbReference type="EMBL" id="CAF0731385.1"/>
    </source>
</evidence>
<evidence type="ECO:0000313" key="2">
    <source>
        <dbReference type="EMBL" id="CAF0739554.1"/>
    </source>
</evidence>
<sequence>MNFNKIFGDITLTIDKLQANLQGQAEQLHLLIKHVSDLEIDKELNASRIKAYELVRLTEWAKREQDVMVLLNLEKKTVPTPIYNDQIQNHRYVISLTQPIEQELKKIFNLNIELLDLRKIASDRNIYAHQNVDTVDQQKDFLNECRNFEFSAHYQYTNILEMLIGKLTELENAKPDTQLKTLKN</sequence>
<proteinExistence type="predicted"/>
<dbReference type="EMBL" id="CAJNOM010000001">
    <property type="protein sequence ID" value="CAF0731385.1"/>
    <property type="molecule type" value="Genomic_DNA"/>
</dbReference>
<dbReference type="OrthoDB" id="10010355at2759"/>
<reference evidence="2" key="1">
    <citation type="submission" date="2021-02" db="EMBL/GenBank/DDBJ databases">
        <authorList>
            <person name="Nowell W R."/>
        </authorList>
    </citation>
    <scope>NUCLEOTIDE SEQUENCE</scope>
</reference>
<gene>
    <name evidence="2" type="ORF">BJG266_LOCUS1751</name>
    <name evidence="3" type="ORF">QVE165_LOCUS1400</name>
    <name evidence="1" type="ORF">QVE165_LOCUS292</name>
</gene>
<organism evidence="2 5">
    <name type="scientific">Adineta steineri</name>
    <dbReference type="NCBI Taxonomy" id="433720"/>
    <lineage>
        <taxon>Eukaryota</taxon>
        <taxon>Metazoa</taxon>
        <taxon>Spiralia</taxon>
        <taxon>Gnathifera</taxon>
        <taxon>Rotifera</taxon>
        <taxon>Eurotatoria</taxon>
        <taxon>Bdelloidea</taxon>
        <taxon>Adinetida</taxon>
        <taxon>Adinetidae</taxon>
        <taxon>Adineta</taxon>
    </lineage>
</organism>
<protein>
    <submittedName>
        <fullName evidence="2">Uncharacterized protein</fullName>
    </submittedName>
</protein>
<dbReference type="Proteomes" id="UP000663832">
    <property type="component" value="Unassembled WGS sequence"/>
</dbReference>
<comment type="caution">
    <text evidence="2">The sequence shown here is derived from an EMBL/GenBank/DDBJ whole genome shotgun (WGS) entry which is preliminary data.</text>
</comment>
<evidence type="ECO:0000313" key="3">
    <source>
        <dbReference type="EMBL" id="CAF0749421.1"/>
    </source>
</evidence>
<keyword evidence="4" id="KW-1185">Reference proteome</keyword>
<dbReference type="Proteomes" id="UP000663877">
    <property type="component" value="Unassembled WGS sequence"/>
</dbReference>